<keyword evidence="12" id="KW-1185">Reference proteome</keyword>
<dbReference type="GO" id="GO:0003906">
    <property type="term" value="F:DNA-(apurinic or apyrimidinic site) endonuclease activity"/>
    <property type="evidence" value="ECO:0007669"/>
    <property type="project" value="TreeGrafter"/>
</dbReference>
<dbReference type="GO" id="GO:0006284">
    <property type="term" value="P:base-excision repair"/>
    <property type="evidence" value="ECO:0007669"/>
    <property type="project" value="TreeGrafter"/>
</dbReference>
<name>A0A238F4S5_9BASI</name>
<dbReference type="PROSITE" id="PS51435">
    <property type="entry name" value="AP_NUCLEASE_F1_4"/>
    <property type="match status" value="1"/>
</dbReference>
<dbReference type="AlphaFoldDB" id="A0A238F4S5"/>
<feature type="active site" description="Proton acceptor" evidence="5">
    <location>
        <position position="360"/>
    </location>
</feature>
<dbReference type="OrthoDB" id="498125at2759"/>
<dbReference type="PANTHER" id="PTHR22748:SF6">
    <property type="entry name" value="DNA-(APURINIC OR APYRIMIDINIC SITE) ENDONUCLEASE"/>
    <property type="match status" value="1"/>
</dbReference>
<dbReference type="NCBIfam" id="TIGR00633">
    <property type="entry name" value="xth"/>
    <property type="match status" value="1"/>
</dbReference>
<dbReference type="SUPFAM" id="SSF56219">
    <property type="entry name" value="DNase I-like"/>
    <property type="match status" value="1"/>
</dbReference>
<feature type="site" description="Interaction with DNA substrate" evidence="7">
    <location>
        <position position="360"/>
    </location>
</feature>
<keyword evidence="6" id="KW-0464">Manganese</keyword>
<evidence type="ECO:0000256" key="2">
    <source>
        <dbReference type="ARBA" id="ARBA00022723"/>
    </source>
</evidence>
<keyword evidence="3" id="KW-0378">Hydrolase</keyword>
<feature type="domain" description="Endonuclease/exonuclease/phosphatase" evidence="10">
    <location>
        <begin position="113"/>
        <end position="360"/>
    </location>
</feature>
<protein>
    <recommendedName>
        <fullName evidence="8">DNA-(apurinic or apyrimidinic site) endonuclease</fullName>
        <ecNumber evidence="8">3.1.-.-</ecNumber>
    </recommendedName>
</protein>
<evidence type="ECO:0000256" key="6">
    <source>
        <dbReference type="PIRSR" id="PIRSR604808-2"/>
    </source>
</evidence>
<feature type="binding site" evidence="6">
    <location>
        <position position="150"/>
    </location>
    <ligand>
        <name>Mg(2+)</name>
        <dbReference type="ChEBI" id="CHEBI:18420"/>
        <label>1</label>
    </ligand>
</feature>
<proteinExistence type="inferred from homology"/>
<feature type="site" description="Important for catalytic activity" evidence="7">
    <location>
        <position position="333"/>
    </location>
</feature>
<dbReference type="GO" id="GO:0005634">
    <property type="term" value="C:nucleus"/>
    <property type="evidence" value="ECO:0007669"/>
    <property type="project" value="TreeGrafter"/>
</dbReference>
<evidence type="ECO:0000256" key="5">
    <source>
        <dbReference type="PIRSR" id="PIRSR604808-1"/>
    </source>
</evidence>
<dbReference type="Gene3D" id="3.60.10.10">
    <property type="entry name" value="Endonuclease/exonuclease/phosphatase"/>
    <property type="match status" value="1"/>
</dbReference>
<keyword evidence="4 6" id="KW-0460">Magnesium</keyword>
<dbReference type="GO" id="GO:0046872">
    <property type="term" value="F:metal ion binding"/>
    <property type="evidence" value="ECO:0007669"/>
    <property type="project" value="UniProtKB-KW"/>
</dbReference>
<feature type="binding site" evidence="6">
    <location>
        <position position="253"/>
    </location>
    <ligand>
        <name>Mg(2+)</name>
        <dbReference type="ChEBI" id="CHEBI:18420"/>
        <label>1</label>
    </ligand>
</feature>
<dbReference type="InterPro" id="IPR004808">
    <property type="entry name" value="AP_endonuc_1"/>
</dbReference>
<feature type="region of interest" description="Disordered" evidence="9">
    <location>
        <begin position="1"/>
        <end position="106"/>
    </location>
</feature>
<evidence type="ECO:0000256" key="3">
    <source>
        <dbReference type="ARBA" id="ARBA00022801"/>
    </source>
</evidence>
<dbReference type="Pfam" id="PF03372">
    <property type="entry name" value="Exo_endo_phos"/>
    <property type="match status" value="1"/>
</dbReference>
<feature type="binding site" evidence="6">
    <location>
        <position position="114"/>
    </location>
    <ligand>
        <name>Mg(2+)</name>
        <dbReference type="ChEBI" id="CHEBI:18420"/>
        <label>1</label>
    </ligand>
</feature>
<feature type="site" description="Transition state stabilizer" evidence="7">
    <location>
        <position position="255"/>
    </location>
</feature>
<evidence type="ECO:0000256" key="8">
    <source>
        <dbReference type="RuleBase" id="RU362131"/>
    </source>
</evidence>
<evidence type="ECO:0000313" key="11">
    <source>
        <dbReference type="EMBL" id="SCV67001.1"/>
    </source>
</evidence>
<keyword evidence="8" id="KW-0227">DNA damage</keyword>
<organism evidence="11 12">
    <name type="scientific">Microbotryum intermedium</name>
    <dbReference type="NCBI Taxonomy" id="269621"/>
    <lineage>
        <taxon>Eukaryota</taxon>
        <taxon>Fungi</taxon>
        <taxon>Dikarya</taxon>
        <taxon>Basidiomycota</taxon>
        <taxon>Pucciniomycotina</taxon>
        <taxon>Microbotryomycetes</taxon>
        <taxon>Microbotryales</taxon>
        <taxon>Microbotryaceae</taxon>
        <taxon>Microbotryum</taxon>
    </lineage>
</organism>
<keyword evidence="2 6" id="KW-0479">Metal-binding</keyword>
<evidence type="ECO:0000256" key="1">
    <source>
        <dbReference type="ARBA" id="ARBA00007092"/>
    </source>
</evidence>
<evidence type="ECO:0000256" key="9">
    <source>
        <dbReference type="SAM" id="MobiDB-lite"/>
    </source>
</evidence>
<keyword evidence="8" id="KW-0234">DNA repair</keyword>
<comment type="similarity">
    <text evidence="1 8">Belongs to the DNA repair enzymes AP/ExoA family.</text>
</comment>
<dbReference type="Proteomes" id="UP000198372">
    <property type="component" value="Unassembled WGS sequence"/>
</dbReference>
<dbReference type="GO" id="GO:0008311">
    <property type="term" value="F:double-stranded DNA 3'-5' DNA exonuclease activity"/>
    <property type="evidence" value="ECO:0007669"/>
    <property type="project" value="TreeGrafter"/>
</dbReference>
<evidence type="ECO:0000256" key="7">
    <source>
        <dbReference type="PIRSR" id="PIRSR604808-3"/>
    </source>
</evidence>
<dbReference type="InterPro" id="IPR005135">
    <property type="entry name" value="Endo/exonuclease/phosphatase"/>
</dbReference>
<feature type="binding site" evidence="6">
    <location>
        <position position="360"/>
    </location>
    <ligand>
        <name>Mg(2+)</name>
        <dbReference type="ChEBI" id="CHEBI:18420"/>
        <label>1</label>
    </ligand>
</feature>
<feature type="active site" description="Proton donor/acceptor" evidence="5">
    <location>
        <position position="253"/>
    </location>
</feature>
<gene>
    <name evidence="11" type="ORF">BQ2448_5647</name>
</gene>
<dbReference type="STRING" id="269621.A0A238F4S5"/>
<reference evidence="12" key="1">
    <citation type="submission" date="2016-09" db="EMBL/GenBank/DDBJ databases">
        <authorList>
            <person name="Jeantristanb JTB J.-T."/>
            <person name="Ricardo R."/>
        </authorList>
    </citation>
    <scope>NUCLEOTIDE SEQUENCE [LARGE SCALE GENOMIC DNA]</scope>
</reference>
<feature type="active site" evidence="5">
    <location>
        <position position="214"/>
    </location>
</feature>
<dbReference type="EMBL" id="FMSP01000001">
    <property type="protein sequence ID" value="SCV67001.1"/>
    <property type="molecule type" value="Genomic_DNA"/>
</dbReference>
<dbReference type="GO" id="GO:0008081">
    <property type="term" value="F:phosphoric diester hydrolase activity"/>
    <property type="evidence" value="ECO:0007669"/>
    <property type="project" value="TreeGrafter"/>
</dbReference>
<feature type="binding site" evidence="6">
    <location>
        <position position="359"/>
    </location>
    <ligand>
        <name>Mg(2+)</name>
        <dbReference type="ChEBI" id="CHEBI:18420"/>
        <label>1</label>
    </ligand>
</feature>
<comment type="cofactor">
    <cofactor evidence="6 8">
        <name>Mg(2+)</name>
        <dbReference type="ChEBI" id="CHEBI:18420"/>
    </cofactor>
    <cofactor evidence="6 8">
        <name>Mn(2+)</name>
        <dbReference type="ChEBI" id="CHEBI:29035"/>
    </cofactor>
    <text evidence="6 8">Probably binds two magnesium or manganese ions per subunit.</text>
</comment>
<feature type="binding site" evidence="6">
    <location>
        <position position="255"/>
    </location>
    <ligand>
        <name>Mg(2+)</name>
        <dbReference type="ChEBI" id="CHEBI:18420"/>
        <label>1</label>
    </ligand>
</feature>
<evidence type="ECO:0000259" key="10">
    <source>
        <dbReference type="Pfam" id="PF03372"/>
    </source>
</evidence>
<evidence type="ECO:0000256" key="4">
    <source>
        <dbReference type="ARBA" id="ARBA00022842"/>
    </source>
</evidence>
<sequence length="371" mass="41269">MAPRKRKSLVVHDASESKGETTPAAHVVKQDSPSSPVGEKAVDSASSDEEAPSKKRTKKAGSKTPKEPKAAKPKPKPGPVQPLDPTLPTNKTLPDPMPPYPSRPQGQLRISAWNICGLKAAEKKGRRCVQTQGMMRYIEAEQADILVLTETKMGDPNFAFLTNNYPARYSGTAILSKIEPKNVTFGLPTSSDPSAEAGRCITLEFNHHYLIGTYVPNAGQDLKTLPRKSQWNVDFSSYLHQLDHLKPVIWCGDLNVVPGPDDVRNWKTNHNKSAGCTDEEIHAFERQLNGGEEGKGGKLVDVWRRMNEGKVGWYTYFSLRFDCRTKGIGWRLDHFVVSERVLDKVKQCEIRLEAYGPSDHVPIILDFEGEL</sequence>
<evidence type="ECO:0000313" key="12">
    <source>
        <dbReference type="Proteomes" id="UP000198372"/>
    </source>
</evidence>
<dbReference type="EC" id="3.1.-.-" evidence="8"/>
<dbReference type="PANTHER" id="PTHR22748">
    <property type="entry name" value="AP ENDONUCLEASE"/>
    <property type="match status" value="1"/>
</dbReference>
<dbReference type="InterPro" id="IPR036691">
    <property type="entry name" value="Endo/exonu/phosph_ase_sf"/>
</dbReference>
<dbReference type="CDD" id="cd09087">
    <property type="entry name" value="Ape1-like_AP-endo"/>
    <property type="match status" value="1"/>
</dbReference>
<accession>A0A238F4S5</accession>